<name>A0AC58SF74_TOBAC</name>
<gene>
    <name evidence="2" type="primary">LOC142167357</name>
</gene>
<accession>A0AC58SF74</accession>
<reference evidence="2" key="2">
    <citation type="submission" date="2025-08" db="UniProtKB">
        <authorList>
            <consortium name="RefSeq"/>
        </authorList>
    </citation>
    <scope>IDENTIFICATION</scope>
    <source>
        <tissue evidence="2">Leaf</tissue>
    </source>
</reference>
<reference evidence="1" key="1">
    <citation type="journal article" date="2014" name="Nat. Commun.">
        <title>The tobacco genome sequence and its comparison with those of tomato and potato.</title>
        <authorList>
            <person name="Sierro N."/>
            <person name="Battey J.N."/>
            <person name="Ouadi S."/>
            <person name="Bakaher N."/>
            <person name="Bovet L."/>
            <person name="Willig A."/>
            <person name="Goepfert S."/>
            <person name="Peitsch M.C."/>
            <person name="Ivanov N.V."/>
        </authorList>
    </citation>
    <scope>NUCLEOTIDE SEQUENCE [LARGE SCALE GENOMIC DNA]</scope>
</reference>
<organism evidence="1 2">
    <name type="scientific">Nicotiana tabacum</name>
    <name type="common">Common tobacco</name>
    <dbReference type="NCBI Taxonomy" id="4097"/>
    <lineage>
        <taxon>Eukaryota</taxon>
        <taxon>Viridiplantae</taxon>
        <taxon>Streptophyta</taxon>
        <taxon>Embryophyta</taxon>
        <taxon>Tracheophyta</taxon>
        <taxon>Spermatophyta</taxon>
        <taxon>Magnoliopsida</taxon>
        <taxon>eudicotyledons</taxon>
        <taxon>Gunneridae</taxon>
        <taxon>Pentapetalae</taxon>
        <taxon>asterids</taxon>
        <taxon>lamiids</taxon>
        <taxon>Solanales</taxon>
        <taxon>Solanaceae</taxon>
        <taxon>Nicotianoideae</taxon>
        <taxon>Nicotianeae</taxon>
        <taxon>Nicotiana</taxon>
    </lineage>
</organism>
<keyword evidence="1" id="KW-1185">Reference proteome</keyword>
<sequence>MGEANVICDGPFVPTKTIGDPAVTVPKTRKEFNDTDRKAIEKNFRAKQILVFGIGPDEYNRISTCQSAKEIFEALQIAYEGTTQVKLSNIDILTTEYELFRMKDDESIQDMHTRFTSIRNEIHSLGEIIPRNKLVRKILSVLPSSWESKVNDITGAKDLQKLTIDKLFGNLKTKYIADNIVKEALAAWGDSSSESDKDDDKGYSSMMAVESEATEYDSNFALMAQSDDDEDDADKGAVKGSSQQWYMDRVGRIGKSLSHSIENVYYVNELKYSLLSVSKICDNGNKVEFVSKICTVINLVTGEMVLVVKQYKNIYVTDFESLQNGDLSTLSAVDDDAELWHRRLGHTSFMLLNKLFKKDLVRGLPNSSFKNHKVHDACVKGKQFGSSSKDETFEVLVAFVKRIQVKMSHNVVSIRTDHGTEFDNATFDEFCVENGISHNLLAPRTPK</sequence>
<evidence type="ECO:0000313" key="1">
    <source>
        <dbReference type="Proteomes" id="UP000790787"/>
    </source>
</evidence>
<proteinExistence type="predicted"/>
<dbReference type="Proteomes" id="UP000790787">
    <property type="component" value="Chromosome 12"/>
</dbReference>
<protein>
    <submittedName>
        <fullName evidence="2">Uncharacterized protein LOC142167357</fullName>
    </submittedName>
</protein>
<dbReference type="RefSeq" id="XP_075083622.1">
    <property type="nucleotide sequence ID" value="XM_075227521.1"/>
</dbReference>
<evidence type="ECO:0000313" key="2">
    <source>
        <dbReference type="RefSeq" id="XP_075083622.1"/>
    </source>
</evidence>